<feature type="domain" description="VWFA" evidence="2">
    <location>
        <begin position="244"/>
        <end position="416"/>
    </location>
</feature>
<feature type="domain" description="Chitin-binding type-2" evidence="3">
    <location>
        <begin position="564"/>
        <end position="615"/>
    </location>
</feature>
<evidence type="ECO:0000259" key="3">
    <source>
        <dbReference type="PROSITE" id="PS50940"/>
    </source>
</evidence>
<accession>A0AAN9AYU0</accession>
<dbReference type="Pfam" id="PF00092">
    <property type="entry name" value="VWA"/>
    <property type="match status" value="1"/>
</dbReference>
<dbReference type="Proteomes" id="UP001374579">
    <property type="component" value="Unassembled WGS sequence"/>
</dbReference>
<dbReference type="PANTHER" id="PTHR24020">
    <property type="entry name" value="COLLAGEN ALPHA"/>
    <property type="match status" value="1"/>
</dbReference>
<keyword evidence="5" id="KW-1185">Reference proteome</keyword>
<dbReference type="InterPro" id="IPR050525">
    <property type="entry name" value="ECM_Assembly_Org"/>
</dbReference>
<feature type="region of interest" description="Disordered" evidence="1">
    <location>
        <begin position="1027"/>
        <end position="1054"/>
    </location>
</feature>
<dbReference type="PROSITE" id="PS50940">
    <property type="entry name" value="CHIT_BIND_II"/>
    <property type="match status" value="1"/>
</dbReference>
<dbReference type="SUPFAM" id="SSF57625">
    <property type="entry name" value="Invertebrate chitin-binding proteins"/>
    <property type="match status" value="6"/>
</dbReference>
<name>A0AAN9AYU0_9CAEN</name>
<dbReference type="GO" id="GO:0008061">
    <property type="term" value="F:chitin binding"/>
    <property type="evidence" value="ECO:0007669"/>
    <property type="project" value="InterPro"/>
</dbReference>
<dbReference type="AlphaFoldDB" id="A0AAN9AYU0"/>
<evidence type="ECO:0000256" key="1">
    <source>
        <dbReference type="SAM" id="MobiDB-lite"/>
    </source>
</evidence>
<dbReference type="InterPro" id="IPR002035">
    <property type="entry name" value="VWF_A"/>
</dbReference>
<dbReference type="PRINTS" id="PR00453">
    <property type="entry name" value="VWFADOMAIN"/>
</dbReference>
<dbReference type="SMART" id="SM00327">
    <property type="entry name" value="VWA"/>
    <property type="match status" value="1"/>
</dbReference>
<evidence type="ECO:0000313" key="4">
    <source>
        <dbReference type="EMBL" id="KAK7094795.1"/>
    </source>
</evidence>
<dbReference type="InterPro" id="IPR036465">
    <property type="entry name" value="vWFA_dom_sf"/>
</dbReference>
<reference evidence="4 5" key="1">
    <citation type="submission" date="2024-02" db="EMBL/GenBank/DDBJ databases">
        <title>Chromosome-scale genome assembly of the rough periwinkle Littorina saxatilis.</title>
        <authorList>
            <person name="De Jode A."/>
            <person name="Faria R."/>
            <person name="Formenti G."/>
            <person name="Sims Y."/>
            <person name="Smith T.P."/>
            <person name="Tracey A."/>
            <person name="Wood J.M.D."/>
            <person name="Zagrodzka Z.B."/>
            <person name="Johannesson K."/>
            <person name="Butlin R.K."/>
            <person name="Leder E.H."/>
        </authorList>
    </citation>
    <scope>NUCLEOTIDE SEQUENCE [LARGE SCALE GENOMIC DNA]</scope>
    <source>
        <strain evidence="4">Snail1</strain>
        <tissue evidence="4">Muscle</tissue>
    </source>
</reference>
<dbReference type="EMBL" id="JBAMIC010000018">
    <property type="protein sequence ID" value="KAK7094795.1"/>
    <property type="molecule type" value="Genomic_DNA"/>
</dbReference>
<dbReference type="PROSITE" id="PS50234">
    <property type="entry name" value="VWFA"/>
    <property type="match status" value="1"/>
</dbReference>
<dbReference type="SUPFAM" id="SSF53300">
    <property type="entry name" value="vWA-like"/>
    <property type="match status" value="1"/>
</dbReference>
<evidence type="ECO:0000259" key="2">
    <source>
        <dbReference type="PROSITE" id="PS50234"/>
    </source>
</evidence>
<dbReference type="PANTHER" id="PTHR24020:SF20">
    <property type="entry name" value="PH DOMAIN-CONTAINING PROTEIN"/>
    <property type="match status" value="1"/>
</dbReference>
<dbReference type="Gene3D" id="3.40.50.410">
    <property type="entry name" value="von Willebrand factor, type A domain"/>
    <property type="match status" value="1"/>
</dbReference>
<dbReference type="GO" id="GO:0005576">
    <property type="term" value="C:extracellular region"/>
    <property type="evidence" value="ECO:0007669"/>
    <property type="project" value="InterPro"/>
</dbReference>
<dbReference type="InterPro" id="IPR036508">
    <property type="entry name" value="Chitin-bd_dom_sf"/>
</dbReference>
<dbReference type="CDD" id="cd01450">
    <property type="entry name" value="vWFA_subfamily_ECM"/>
    <property type="match status" value="1"/>
</dbReference>
<protein>
    <submittedName>
        <fullName evidence="4">Uncharacterized protein</fullName>
    </submittedName>
</protein>
<feature type="compositionally biased region" description="Low complexity" evidence="1">
    <location>
        <begin position="1033"/>
        <end position="1045"/>
    </location>
</feature>
<dbReference type="SMART" id="SM00494">
    <property type="entry name" value="ChtBD2"/>
    <property type="match status" value="7"/>
</dbReference>
<proteinExistence type="predicted"/>
<organism evidence="4 5">
    <name type="scientific">Littorina saxatilis</name>
    <dbReference type="NCBI Taxonomy" id="31220"/>
    <lineage>
        <taxon>Eukaryota</taxon>
        <taxon>Metazoa</taxon>
        <taxon>Spiralia</taxon>
        <taxon>Lophotrochozoa</taxon>
        <taxon>Mollusca</taxon>
        <taxon>Gastropoda</taxon>
        <taxon>Caenogastropoda</taxon>
        <taxon>Littorinimorpha</taxon>
        <taxon>Littorinoidea</taxon>
        <taxon>Littorinidae</taxon>
        <taxon>Littorina</taxon>
    </lineage>
</organism>
<evidence type="ECO:0000313" key="5">
    <source>
        <dbReference type="Proteomes" id="UP001374579"/>
    </source>
</evidence>
<dbReference type="Gene3D" id="2.170.140.10">
    <property type="entry name" value="Chitin binding domain"/>
    <property type="match status" value="2"/>
</dbReference>
<comment type="caution">
    <text evidence="4">The sequence shown here is derived from an EMBL/GenBank/DDBJ whole genome shotgun (WGS) entry which is preliminary data.</text>
</comment>
<sequence>MPICSDTGGGIGETLHDNILKPAATSTCQFLYTQKLINVPPTWVCLQTAARIKSSSVHVMTLPLAFLAASMIALCQGQSHDLTLEAGARGTEVVEAVVEKIRSSCVFPEDRQFLRRVAHVVSNDGTDTDTYGPHFHGGIWKVTEAMFNATQDCYNEDIRLACSNISASFNIEWPSVAWSELRKPLYSGLALALATLLNVGNDTLMPGSVTGQGDLWARMYGGNRSEFASDANLEANFECNVKMDLAFILDSSNSISKNDFGVMRKFAADVIDAMDISADHVLVAGIVYGSTTKIQFDFNDYTTKAEALELMKNTTKEGGGTWTNLALIQAANVLYRTDARDDAKKVAILITDGQSDNVNLTRDAGKRLKDLGTSVFAIGVGRYDRDELNRVASYPTCSYVLTVTSFTHIQSILTGIQKSVCETRKTCDGNTTSTSTRQLCETTLPDKPVIECEVNCGFLDVYVSVTNTKPGPVVYDYKYQVKPGTPTVLTVTKRLAAGTKVYTNVVGTPFTGAAATNCSYSWSLNVTRQKDVKVICKENGVKRTCTNRDVDKAGLCSRDEFPFENPCTRENLKRGLMRHPHPFDSTKFLLCDLAGKMYVASCPGDDIFNKDTSKCGFTSPGSPAREENGNYSLANDNGNPCSPEAIAKGQFYFTYSPDETKFIQCNEWGESWVKPCASGTVWSQDAYTCIRKGDNVQVVPRTVVSLPEGDNPCTPETRAKGQFYFPYSSDETKFIQCNEWGKYWVMPCAPGTVWSQDAYTCIRKGEVSGSGSVVEVFCKENGVRRDCTKRDVAEAALCAKDKITFKNPCSRKNLKRRLLRHPYPFDSTKFLLCDLTGTVYLVCCPGDVTFNNRTRQCGSKPSGPPPPTGPSNPGNTGPCTPQAIARGQFYFPYNPDETKFIQCNEWGKYWVMPCAPGTVWSQKAYTCIRKGYNPGPNPGSPVTSPPQWTSSASWLYNTTTASVPGSLGDNPCTPAARTKCRFYFTYSPDETKFIQCNEWGESWVRPCAPGTVWSQNACTCIRKGDNPGPNSEPTVTSPPASTTPVYQPTTTSSPNPCTDEALANEQFYFPHESDETKYIQCDKQGGAVEKQCQPGSLWSQDHFSCIKKGAE</sequence>
<gene>
    <name evidence="4" type="ORF">V1264_006298</name>
</gene>
<feature type="region of interest" description="Disordered" evidence="1">
    <location>
        <begin position="855"/>
        <end position="878"/>
    </location>
</feature>
<dbReference type="InterPro" id="IPR002557">
    <property type="entry name" value="Chitin-bd_dom"/>
</dbReference>